<accession>A0A7R9LPK3</accession>
<organism evidence="2">
    <name type="scientific">Oppiella nova</name>
    <dbReference type="NCBI Taxonomy" id="334625"/>
    <lineage>
        <taxon>Eukaryota</taxon>
        <taxon>Metazoa</taxon>
        <taxon>Ecdysozoa</taxon>
        <taxon>Arthropoda</taxon>
        <taxon>Chelicerata</taxon>
        <taxon>Arachnida</taxon>
        <taxon>Acari</taxon>
        <taxon>Acariformes</taxon>
        <taxon>Sarcoptiformes</taxon>
        <taxon>Oribatida</taxon>
        <taxon>Brachypylina</taxon>
        <taxon>Oppioidea</taxon>
        <taxon>Oppiidae</taxon>
        <taxon>Oppiella</taxon>
    </lineage>
</organism>
<sequence length="296" mass="32526">MVTLILKSLLIVFMANMVAADDDALNATRSAIKAMIENVADSSGHVYGAKDSKGRSMDCIKIIANPEVKGFIGVYHSYENGIAYSHMATADNVLGKWTWIRAIGGPGIQGANSSATQPTIAVAEDGGFAVAWEQEPVRHLKFSYYKNWDDLVSGHVSKQYDAPQTLSKCAEGTPHFYYASSTYLDVGHHFYNNCDTDREARGDRDSGSFRGHDFMVIEAQKMKGDFGTWHIYLYDAEIDQAQELNVKTHKSSKSLANPTITHLLINGKPAILLTMFIFGEGAGQGEAGALIYYKTY</sequence>
<reference evidence="2" key="1">
    <citation type="submission" date="2020-11" db="EMBL/GenBank/DDBJ databases">
        <authorList>
            <person name="Tran Van P."/>
        </authorList>
    </citation>
    <scope>NUCLEOTIDE SEQUENCE</scope>
</reference>
<feature type="signal peptide" evidence="1">
    <location>
        <begin position="1"/>
        <end position="20"/>
    </location>
</feature>
<dbReference type="EMBL" id="CAJPVJ010001814">
    <property type="protein sequence ID" value="CAG2165333.1"/>
    <property type="molecule type" value="Genomic_DNA"/>
</dbReference>
<dbReference type="Proteomes" id="UP000728032">
    <property type="component" value="Unassembled WGS sequence"/>
</dbReference>
<dbReference type="EMBL" id="OC916639">
    <property type="protein sequence ID" value="CAD7644817.1"/>
    <property type="molecule type" value="Genomic_DNA"/>
</dbReference>
<evidence type="ECO:0000313" key="2">
    <source>
        <dbReference type="EMBL" id="CAD7644817.1"/>
    </source>
</evidence>
<protein>
    <submittedName>
        <fullName evidence="2">Uncharacterized protein</fullName>
    </submittedName>
</protein>
<name>A0A7R9LPK3_9ACAR</name>
<keyword evidence="1" id="KW-0732">Signal</keyword>
<evidence type="ECO:0000313" key="3">
    <source>
        <dbReference type="Proteomes" id="UP000728032"/>
    </source>
</evidence>
<proteinExistence type="predicted"/>
<keyword evidence="3" id="KW-1185">Reference proteome</keyword>
<dbReference type="OrthoDB" id="9970844at2759"/>
<gene>
    <name evidence="2" type="ORF">ONB1V03_LOCUS4876</name>
</gene>
<evidence type="ECO:0000256" key="1">
    <source>
        <dbReference type="SAM" id="SignalP"/>
    </source>
</evidence>
<dbReference type="AlphaFoldDB" id="A0A7R9LPK3"/>
<feature type="chain" id="PRO_5036211278" evidence="1">
    <location>
        <begin position="21"/>
        <end position="296"/>
    </location>
</feature>